<dbReference type="GO" id="GO:0006270">
    <property type="term" value="P:DNA replication initiation"/>
    <property type="evidence" value="ECO:0007669"/>
    <property type="project" value="TreeGrafter"/>
</dbReference>
<gene>
    <name evidence="3" type="ORF">SAMN05216526_0585</name>
</gene>
<dbReference type="Gene3D" id="1.10.8.60">
    <property type="match status" value="1"/>
</dbReference>
<dbReference type="OrthoDB" id="9784878at2"/>
<dbReference type="InterPro" id="IPR013317">
    <property type="entry name" value="DnaA_dom"/>
</dbReference>
<dbReference type="GO" id="GO:0032297">
    <property type="term" value="P:negative regulation of DNA-templated DNA replication initiation"/>
    <property type="evidence" value="ECO:0007669"/>
    <property type="project" value="InterPro"/>
</dbReference>
<proteinExistence type="predicted"/>
<dbReference type="Pfam" id="PF22688">
    <property type="entry name" value="Hda_lid"/>
    <property type="match status" value="1"/>
</dbReference>
<protein>
    <submittedName>
        <fullName evidence="3">Regulatory inactivation of DnaA Hda protein</fullName>
    </submittedName>
</protein>
<dbReference type="STRING" id="233100.SAMN05216526_0585"/>
<dbReference type="InterPro" id="IPR017788">
    <property type="entry name" value="Hda"/>
</dbReference>
<organism evidence="3 4">
    <name type="scientific">Ectothiorhodosinus mongolicus</name>
    <dbReference type="NCBI Taxonomy" id="233100"/>
    <lineage>
        <taxon>Bacteria</taxon>
        <taxon>Pseudomonadati</taxon>
        <taxon>Pseudomonadota</taxon>
        <taxon>Gammaproteobacteria</taxon>
        <taxon>Chromatiales</taxon>
        <taxon>Ectothiorhodospiraceae</taxon>
        <taxon>Ectothiorhodosinus</taxon>
    </lineage>
</organism>
<dbReference type="SUPFAM" id="SSF52540">
    <property type="entry name" value="P-loop containing nucleoside triphosphate hydrolases"/>
    <property type="match status" value="1"/>
</dbReference>
<evidence type="ECO:0000259" key="1">
    <source>
        <dbReference type="Pfam" id="PF00308"/>
    </source>
</evidence>
<dbReference type="Gene3D" id="3.40.50.300">
    <property type="entry name" value="P-loop containing nucleotide triphosphate hydrolases"/>
    <property type="match status" value="1"/>
</dbReference>
<feature type="domain" description="Hda lid" evidence="2">
    <location>
        <begin position="163"/>
        <end position="227"/>
    </location>
</feature>
<evidence type="ECO:0000313" key="4">
    <source>
        <dbReference type="Proteomes" id="UP000223759"/>
    </source>
</evidence>
<sequence length="229" mass="25260">MQQLTLDLGLRSSARFDSFEVGNNGLALNAIQTLISGQGESPIYIYGESATGKTHLLQAACHAMAETGEPVAYLPLDLIASEGPAILTGWQDHRLLAIDALDVLVGHREMEQALFHLMNELRARDAYVLLAARQGPKALGVGLADLESRLAWGLVIQLQPLADEECLTVLVREAKNRGFDLPQPAAQYLLNHCRRDLRSLMQVLDGLDAASLEDKRRVSLPFVRDWLQR</sequence>
<accession>A0A1R3VT54</accession>
<evidence type="ECO:0000259" key="2">
    <source>
        <dbReference type="Pfam" id="PF22688"/>
    </source>
</evidence>
<dbReference type="InterPro" id="IPR027417">
    <property type="entry name" value="P-loop_NTPase"/>
</dbReference>
<evidence type="ECO:0000313" key="3">
    <source>
        <dbReference type="EMBL" id="SIT66403.1"/>
    </source>
</evidence>
<dbReference type="Pfam" id="PF00308">
    <property type="entry name" value="Bac_DnaA"/>
    <property type="match status" value="1"/>
</dbReference>
<dbReference type="InterPro" id="IPR055199">
    <property type="entry name" value="Hda_lid"/>
</dbReference>
<reference evidence="3 4" key="1">
    <citation type="submission" date="2017-01" db="EMBL/GenBank/DDBJ databases">
        <authorList>
            <person name="Mah S.A."/>
            <person name="Swanson W.J."/>
            <person name="Moy G.W."/>
            <person name="Vacquier V.D."/>
        </authorList>
    </citation>
    <scope>NUCLEOTIDE SEQUENCE [LARGE SCALE GENOMIC DNA]</scope>
    <source>
        <strain evidence="3 4">M9</strain>
    </source>
</reference>
<dbReference type="Proteomes" id="UP000223759">
    <property type="component" value="Unassembled WGS sequence"/>
</dbReference>
<keyword evidence="4" id="KW-1185">Reference proteome</keyword>
<dbReference type="AlphaFoldDB" id="A0A1R3VT54"/>
<name>A0A1R3VT54_9GAMM</name>
<dbReference type="NCBIfam" id="TIGR03420">
    <property type="entry name" value="DnaA_homol_Hda"/>
    <property type="match status" value="1"/>
</dbReference>
<dbReference type="EMBL" id="FTPK01000001">
    <property type="protein sequence ID" value="SIT66403.1"/>
    <property type="molecule type" value="Genomic_DNA"/>
</dbReference>
<dbReference type="PANTHER" id="PTHR30050">
    <property type="entry name" value="CHROMOSOMAL REPLICATION INITIATOR PROTEIN DNAA"/>
    <property type="match status" value="1"/>
</dbReference>
<dbReference type="PANTHER" id="PTHR30050:SF5">
    <property type="entry name" value="DNAA REGULATORY INACTIVATOR HDA"/>
    <property type="match status" value="1"/>
</dbReference>
<dbReference type="RefSeq" id="WP_076754760.1">
    <property type="nucleotide sequence ID" value="NZ_CP023018.1"/>
</dbReference>
<feature type="domain" description="Chromosomal replication initiator protein DnaA ATPAse" evidence="1">
    <location>
        <begin position="13"/>
        <end position="156"/>
    </location>
</feature>